<dbReference type="AlphaFoldDB" id="A0A918LKB7"/>
<gene>
    <name evidence="2" type="ORF">GCM10010238_64400</name>
</gene>
<keyword evidence="3" id="KW-1185">Reference proteome</keyword>
<reference evidence="2" key="2">
    <citation type="submission" date="2020-09" db="EMBL/GenBank/DDBJ databases">
        <authorList>
            <person name="Sun Q."/>
            <person name="Ohkuma M."/>
        </authorList>
    </citation>
    <scope>NUCLEOTIDE SEQUENCE</scope>
    <source>
        <strain evidence="2">JCM 4234</strain>
    </source>
</reference>
<proteinExistence type="predicted"/>
<evidence type="ECO:0000313" key="2">
    <source>
        <dbReference type="EMBL" id="GGS66696.1"/>
    </source>
</evidence>
<feature type="compositionally biased region" description="Low complexity" evidence="1">
    <location>
        <begin position="78"/>
        <end position="88"/>
    </location>
</feature>
<accession>A0A918LKB7</accession>
<evidence type="ECO:0000256" key="1">
    <source>
        <dbReference type="SAM" id="MobiDB-lite"/>
    </source>
</evidence>
<name>A0A918LKB7_STRGD</name>
<dbReference type="Proteomes" id="UP000653493">
    <property type="component" value="Unassembled WGS sequence"/>
</dbReference>
<sequence>MFEQQRQFDQLIRRTDLLVARPASRTAEDAAFEQRYADYLEAKHGRLTVHGIDLHHGGDRPLGTACPGLAGTHRGEHASPSASGLPAALRRRPRPAARRPCPGRARPGPAARGHRFREDHARPVALRSPPPVRNGRPVRSPL</sequence>
<feature type="region of interest" description="Disordered" evidence="1">
    <location>
        <begin position="53"/>
        <end position="142"/>
    </location>
</feature>
<dbReference type="EMBL" id="BMSL01000033">
    <property type="protein sequence ID" value="GGS66696.1"/>
    <property type="molecule type" value="Genomic_DNA"/>
</dbReference>
<evidence type="ECO:0000313" key="3">
    <source>
        <dbReference type="Proteomes" id="UP000653493"/>
    </source>
</evidence>
<reference evidence="2" key="1">
    <citation type="journal article" date="2014" name="Int. J. Syst. Evol. Microbiol.">
        <title>Complete genome sequence of Corynebacterium casei LMG S-19264T (=DSM 44701T), isolated from a smear-ripened cheese.</title>
        <authorList>
            <consortium name="US DOE Joint Genome Institute (JGI-PGF)"/>
            <person name="Walter F."/>
            <person name="Albersmeier A."/>
            <person name="Kalinowski J."/>
            <person name="Ruckert C."/>
        </authorList>
    </citation>
    <scope>NUCLEOTIDE SEQUENCE</scope>
    <source>
        <strain evidence="2">JCM 4234</strain>
    </source>
</reference>
<comment type="caution">
    <text evidence="2">The sequence shown here is derived from an EMBL/GenBank/DDBJ whole genome shotgun (WGS) entry which is preliminary data.</text>
</comment>
<protein>
    <submittedName>
        <fullName evidence="2">Uncharacterized protein</fullName>
    </submittedName>
</protein>
<organism evidence="2 3">
    <name type="scientific">Streptomyces griseoviridis</name>
    <dbReference type="NCBI Taxonomy" id="45398"/>
    <lineage>
        <taxon>Bacteria</taxon>
        <taxon>Bacillati</taxon>
        <taxon>Actinomycetota</taxon>
        <taxon>Actinomycetes</taxon>
        <taxon>Kitasatosporales</taxon>
        <taxon>Streptomycetaceae</taxon>
        <taxon>Streptomyces</taxon>
    </lineage>
</organism>
<feature type="compositionally biased region" description="Low complexity" evidence="1">
    <location>
        <begin position="98"/>
        <end position="111"/>
    </location>
</feature>